<protein>
    <submittedName>
        <fullName evidence="1">Uncharacterized protein</fullName>
    </submittedName>
</protein>
<evidence type="ECO:0000313" key="1">
    <source>
        <dbReference type="EMBL" id="GBP01443.1"/>
    </source>
</evidence>
<sequence>MRSLRSMCGVSQKDRRVISNMFILLLSQSNISQGGGGSVGQERRLEVPGSNLTICGLTDEFLLKSN</sequence>
<keyword evidence="2" id="KW-1185">Reference proteome</keyword>
<gene>
    <name evidence="1" type="ORF">EVAR_93017_1</name>
</gene>
<comment type="caution">
    <text evidence="1">The sequence shown here is derived from an EMBL/GenBank/DDBJ whole genome shotgun (WGS) entry which is preliminary data.</text>
</comment>
<reference evidence="1 2" key="1">
    <citation type="journal article" date="2019" name="Commun. Biol.">
        <title>The bagworm genome reveals a unique fibroin gene that provides high tensile strength.</title>
        <authorList>
            <person name="Kono N."/>
            <person name="Nakamura H."/>
            <person name="Ohtoshi R."/>
            <person name="Tomita M."/>
            <person name="Numata K."/>
            <person name="Arakawa K."/>
        </authorList>
    </citation>
    <scope>NUCLEOTIDE SEQUENCE [LARGE SCALE GENOMIC DNA]</scope>
</reference>
<name>A0A4C1SGZ7_EUMVA</name>
<evidence type="ECO:0000313" key="2">
    <source>
        <dbReference type="Proteomes" id="UP000299102"/>
    </source>
</evidence>
<dbReference type="EMBL" id="BGZK01003451">
    <property type="protein sequence ID" value="GBP01443.1"/>
    <property type="molecule type" value="Genomic_DNA"/>
</dbReference>
<dbReference type="Proteomes" id="UP000299102">
    <property type="component" value="Unassembled WGS sequence"/>
</dbReference>
<organism evidence="1 2">
    <name type="scientific">Eumeta variegata</name>
    <name type="common">Bagworm moth</name>
    <name type="synonym">Eumeta japonica</name>
    <dbReference type="NCBI Taxonomy" id="151549"/>
    <lineage>
        <taxon>Eukaryota</taxon>
        <taxon>Metazoa</taxon>
        <taxon>Ecdysozoa</taxon>
        <taxon>Arthropoda</taxon>
        <taxon>Hexapoda</taxon>
        <taxon>Insecta</taxon>
        <taxon>Pterygota</taxon>
        <taxon>Neoptera</taxon>
        <taxon>Endopterygota</taxon>
        <taxon>Lepidoptera</taxon>
        <taxon>Glossata</taxon>
        <taxon>Ditrysia</taxon>
        <taxon>Tineoidea</taxon>
        <taxon>Psychidae</taxon>
        <taxon>Oiketicinae</taxon>
        <taxon>Eumeta</taxon>
    </lineage>
</organism>
<proteinExistence type="predicted"/>
<dbReference type="AlphaFoldDB" id="A0A4C1SGZ7"/>
<accession>A0A4C1SGZ7</accession>